<feature type="chain" id="PRO_5021491150" evidence="1">
    <location>
        <begin position="21"/>
        <end position="57"/>
    </location>
</feature>
<evidence type="ECO:0000313" key="3">
    <source>
        <dbReference type="Proteomes" id="UP000316759"/>
    </source>
</evidence>
<proteinExistence type="predicted"/>
<dbReference type="AlphaFoldDB" id="A0A504ZD15"/>
<sequence length="57" mass="6750">MVANLVQFWVLHVISVPFIGFDCFPLDQYRLSLRPHANMTYTLTNPCDQYTNTYTHR</sequence>
<feature type="signal peptide" evidence="1">
    <location>
        <begin position="1"/>
        <end position="20"/>
    </location>
</feature>
<organism evidence="2 3">
    <name type="scientific">Fasciola gigantica</name>
    <name type="common">Giant liver fluke</name>
    <dbReference type="NCBI Taxonomy" id="46835"/>
    <lineage>
        <taxon>Eukaryota</taxon>
        <taxon>Metazoa</taxon>
        <taxon>Spiralia</taxon>
        <taxon>Lophotrochozoa</taxon>
        <taxon>Platyhelminthes</taxon>
        <taxon>Trematoda</taxon>
        <taxon>Digenea</taxon>
        <taxon>Plagiorchiida</taxon>
        <taxon>Echinostomata</taxon>
        <taxon>Echinostomatoidea</taxon>
        <taxon>Fasciolidae</taxon>
        <taxon>Fasciola</taxon>
    </lineage>
</organism>
<reference evidence="2 3" key="1">
    <citation type="submission" date="2019-04" db="EMBL/GenBank/DDBJ databases">
        <title>Annotation for the trematode Fasciola gigantica.</title>
        <authorList>
            <person name="Choi Y.-J."/>
        </authorList>
    </citation>
    <scope>NUCLEOTIDE SEQUENCE [LARGE SCALE GENOMIC DNA]</scope>
    <source>
        <strain evidence="2">Uganda_cow_1</strain>
    </source>
</reference>
<dbReference type="Proteomes" id="UP000316759">
    <property type="component" value="Unassembled WGS sequence"/>
</dbReference>
<comment type="caution">
    <text evidence="2">The sequence shown here is derived from an EMBL/GenBank/DDBJ whole genome shotgun (WGS) entry which is preliminary data.</text>
</comment>
<dbReference type="EMBL" id="SUNJ01000980">
    <property type="protein sequence ID" value="TPP67180.1"/>
    <property type="molecule type" value="Genomic_DNA"/>
</dbReference>
<keyword evidence="1" id="KW-0732">Signal</keyword>
<keyword evidence="3" id="KW-1185">Reference proteome</keyword>
<name>A0A504ZD15_FASGI</name>
<evidence type="ECO:0000313" key="2">
    <source>
        <dbReference type="EMBL" id="TPP67180.1"/>
    </source>
</evidence>
<evidence type="ECO:0000256" key="1">
    <source>
        <dbReference type="SAM" id="SignalP"/>
    </source>
</evidence>
<protein>
    <submittedName>
        <fullName evidence="2">Uncharacterized protein</fullName>
    </submittedName>
</protein>
<gene>
    <name evidence="2" type="ORF">FGIG_04427</name>
</gene>
<accession>A0A504ZD15</accession>